<feature type="non-terminal residue" evidence="1">
    <location>
        <position position="1"/>
    </location>
</feature>
<accession>A0ABN8IUP9</accession>
<name>A0ABN8IUP9_9NEOP</name>
<keyword evidence="2" id="KW-1185">Reference proteome</keyword>
<gene>
    <name evidence="1" type="ORF">IPOD504_LOCUS13979</name>
</gene>
<proteinExistence type="predicted"/>
<dbReference type="EMBL" id="OW152816">
    <property type="protein sequence ID" value="CAH2067658.1"/>
    <property type="molecule type" value="Genomic_DNA"/>
</dbReference>
<sequence>MKLYLVTYDLRSDFALPTCACADDGSIFGAATATSLTHLTVRWRIAERGVAAFVSGSGSRMARDSADGPSECCDLEDGFERLLTNTEGGVEV</sequence>
<evidence type="ECO:0000313" key="1">
    <source>
        <dbReference type="EMBL" id="CAH2067658.1"/>
    </source>
</evidence>
<dbReference type="Proteomes" id="UP000837857">
    <property type="component" value="Chromosome 4"/>
</dbReference>
<evidence type="ECO:0000313" key="2">
    <source>
        <dbReference type="Proteomes" id="UP000837857"/>
    </source>
</evidence>
<reference evidence="1" key="1">
    <citation type="submission" date="2022-03" db="EMBL/GenBank/DDBJ databases">
        <authorList>
            <person name="Martin H S."/>
        </authorList>
    </citation>
    <scope>NUCLEOTIDE SEQUENCE</scope>
</reference>
<protein>
    <submittedName>
        <fullName evidence="1">Uncharacterized protein</fullName>
    </submittedName>
</protein>
<organism evidence="1 2">
    <name type="scientific">Iphiclides podalirius</name>
    <name type="common">scarce swallowtail</name>
    <dbReference type="NCBI Taxonomy" id="110791"/>
    <lineage>
        <taxon>Eukaryota</taxon>
        <taxon>Metazoa</taxon>
        <taxon>Ecdysozoa</taxon>
        <taxon>Arthropoda</taxon>
        <taxon>Hexapoda</taxon>
        <taxon>Insecta</taxon>
        <taxon>Pterygota</taxon>
        <taxon>Neoptera</taxon>
        <taxon>Endopterygota</taxon>
        <taxon>Lepidoptera</taxon>
        <taxon>Glossata</taxon>
        <taxon>Ditrysia</taxon>
        <taxon>Papilionoidea</taxon>
        <taxon>Papilionidae</taxon>
        <taxon>Papilioninae</taxon>
        <taxon>Iphiclides</taxon>
    </lineage>
</organism>